<keyword evidence="14" id="KW-1185">Reference proteome</keyword>
<dbReference type="InterPro" id="IPR015421">
    <property type="entry name" value="PyrdxlP-dep_Trfase_major"/>
</dbReference>
<dbReference type="PIRSF" id="PIRSF000521">
    <property type="entry name" value="Transaminase_4ab_Lys_Orn"/>
    <property type="match status" value="1"/>
</dbReference>
<dbReference type="NCBIfam" id="TIGR00699">
    <property type="entry name" value="GABAtrns_euk"/>
    <property type="match status" value="1"/>
</dbReference>
<reference evidence="13" key="1">
    <citation type="submission" date="2020-11" db="EMBL/GenBank/DDBJ databases">
        <authorList>
            <person name="Tran Van P."/>
        </authorList>
    </citation>
    <scope>NUCLEOTIDE SEQUENCE</scope>
</reference>
<accession>A0A7R9M578</accession>
<evidence type="ECO:0000313" key="13">
    <source>
        <dbReference type="EMBL" id="CAD7652644.1"/>
    </source>
</evidence>
<evidence type="ECO:0000256" key="5">
    <source>
        <dbReference type="ARBA" id="ARBA00022576"/>
    </source>
</evidence>
<evidence type="ECO:0000256" key="3">
    <source>
        <dbReference type="ARBA" id="ARBA00012876"/>
    </source>
</evidence>
<organism evidence="13">
    <name type="scientific">Oppiella nova</name>
    <dbReference type="NCBI Taxonomy" id="334625"/>
    <lineage>
        <taxon>Eukaryota</taxon>
        <taxon>Metazoa</taxon>
        <taxon>Ecdysozoa</taxon>
        <taxon>Arthropoda</taxon>
        <taxon>Chelicerata</taxon>
        <taxon>Arachnida</taxon>
        <taxon>Acari</taxon>
        <taxon>Acariformes</taxon>
        <taxon>Sarcoptiformes</taxon>
        <taxon>Oribatida</taxon>
        <taxon>Brachypylina</taxon>
        <taxon>Oppioidea</taxon>
        <taxon>Oppiidae</taxon>
        <taxon>Oppiella</taxon>
    </lineage>
</organism>
<dbReference type="InterPro" id="IPR015424">
    <property type="entry name" value="PyrdxlP-dep_Trfase"/>
</dbReference>
<comment type="similarity">
    <text evidence="2 12">Belongs to the class-III pyridoxal-phosphate-dependent aminotransferase family.</text>
</comment>
<dbReference type="AlphaFoldDB" id="A0A7R9M578"/>
<dbReference type="PANTHER" id="PTHR43206:SF1">
    <property type="entry name" value="4-AMINOBUTYRATE AMINOTRANSFERASE, MITOCHONDRIAL"/>
    <property type="match status" value="1"/>
</dbReference>
<dbReference type="OrthoDB" id="5419315at2759"/>
<dbReference type="Gene3D" id="3.90.1150.10">
    <property type="entry name" value="Aspartate Aminotransferase, domain 1"/>
    <property type="match status" value="1"/>
</dbReference>
<dbReference type="EMBL" id="CAJPVJ010005781">
    <property type="protein sequence ID" value="CAG2169831.1"/>
    <property type="molecule type" value="Genomic_DNA"/>
</dbReference>
<dbReference type="SUPFAM" id="SSF53383">
    <property type="entry name" value="PLP-dependent transferases"/>
    <property type="match status" value="1"/>
</dbReference>
<evidence type="ECO:0000256" key="2">
    <source>
        <dbReference type="ARBA" id="ARBA00008954"/>
    </source>
</evidence>
<dbReference type="Proteomes" id="UP000728032">
    <property type="component" value="Unassembled WGS sequence"/>
</dbReference>
<dbReference type="EMBL" id="OC920606">
    <property type="protein sequence ID" value="CAD7652644.1"/>
    <property type="molecule type" value="Genomic_DNA"/>
</dbReference>
<evidence type="ECO:0000256" key="1">
    <source>
        <dbReference type="ARBA" id="ARBA00001933"/>
    </source>
</evidence>
<keyword evidence="5" id="KW-0032">Aminotransferase</keyword>
<proteinExistence type="inferred from homology"/>
<dbReference type="EC" id="2.6.1.22" evidence="3"/>
<dbReference type="PANTHER" id="PTHR43206">
    <property type="entry name" value="AMINOTRANSFERASE"/>
    <property type="match status" value="1"/>
</dbReference>
<keyword evidence="7 12" id="KW-0663">Pyridoxal phosphate</keyword>
<dbReference type="CDD" id="cd00610">
    <property type="entry name" value="OAT_like"/>
    <property type="match status" value="1"/>
</dbReference>
<evidence type="ECO:0000256" key="12">
    <source>
        <dbReference type="RuleBase" id="RU003560"/>
    </source>
</evidence>
<gene>
    <name evidence="13" type="ORF">ONB1V03_LOCUS9305</name>
</gene>
<dbReference type="Pfam" id="PF00202">
    <property type="entry name" value="Aminotran_3"/>
    <property type="match status" value="1"/>
</dbReference>
<dbReference type="GO" id="GO:0034386">
    <property type="term" value="F:4-aminobutyrate:2-oxoglutarate transaminase activity"/>
    <property type="evidence" value="ECO:0007669"/>
    <property type="project" value="UniProtKB-EC"/>
</dbReference>
<protein>
    <recommendedName>
        <fullName evidence="10">(S)-3-amino-2-methylpropionate transaminase</fullName>
        <ecNumber evidence="4">2.6.1.19</ecNumber>
        <ecNumber evidence="3">2.6.1.22</ecNumber>
    </recommendedName>
    <alternativeName>
        <fullName evidence="11">GABA aminotransferase</fullName>
    </alternativeName>
    <alternativeName>
        <fullName evidence="9">Gamma-amino-N-butyrate transaminase</fullName>
    </alternativeName>
    <alternativeName>
        <fullName evidence="8">L-AIBAT</fullName>
    </alternativeName>
</protein>
<evidence type="ECO:0000313" key="14">
    <source>
        <dbReference type="Proteomes" id="UP000728032"/>
    </source>
</evidence>
<dbReference type="Gene3D" id="3.40.640.10">
    <property type="entry name" value="Type I PLP-dependent aspartate aminotransferase-like (Major domain)"/>
    <property type="match status" value="1"/>
</dbReference>
<evidence type="ECO:0000256" key="6">
    <source>
        <dbReference type="ARBA" id="ARBA00022679"/>
    </source>
</evidence>
<name>A0A7R9M578_9ACAR</name>
<dbReference type="GO" id="GO:0047298">
    <property type="term" value="F:(S)-3-amino-2-methylpropionate transaminase activity"/>
    <property type="evidence" value="ECO:0007669"/>
    <property type="project" value="UniProtKB-EC"/>
</dbReference>
<evidence type="ECO:0000256" key="4">
    <source>
        <dbReference type="ARBA" id="ARBA00012912"/>
    </source>
</evidence>
<evidence type="ECO:0000256" key="8">
    <source>
        <dbReference type="ARBA" id="ARBA00029760"/>
    </source>
</evidence>
<dbReference type="FunFam" id="3.40.640.10:FF:000029">
    <property type="entry name" value="4-aminobutyrate aminotransferase, mitochondrial"/>
    <property type="match status" value="1"/>
</dbReference>
<dbReference type="InterPro" id="IPR015422">
    <property type="entry name" value="PyrdxlP-dep_Trfase_small"/>
</dbReference>
<evidence type="ECO:0000256" key="7">
    <source>
        <dbReference type="ARBA" id="ARBA00022898"/>
    </source>
</evidence>
<sequence>MLTSSLRRSILQKPYKSQLDSIFKVCFSTQLQEPSEPRVLTAVPGPNSIRLKQELDTIQNSSAIQLFVDYTKSVGNFLSDADGNVFLDIYSQISSIPLGYNHPALLKAASDPNNLSTFVNRAALGILPPKDFADKLKSALLSIAPKGLTEVQTMACGSCSVENALKAACFWYQTRQRNGGPPSAEDLESCMDNRIPGSPKLSILSFKGGFHGRTFGALSCTHSKPIHKLDVPAFDWPIATYPVYKYPLNENVAENDKTDEKCLKEVQQLIDEYSKKGVPVAGMIIEPIQGEGGDNHGSAKFFQGLRKLCTKNKVAFIVDEVQTGGGPTGRMWAHEHFQLDESPDIVTFSKKLQIGGFYYKKAFRPDQPYRIFNTWLGDASKLVFLEQVVKVIKEQNLLENMAKTGDYMLKGLESLQNKFPNIVLNARGKGTFCAIDFKTPALRDKAVKVLHKNGVHCGGSGSATLRVRTTLTFNSTHVDIFLKKFELTLKELNE</sequence>
<dbReference type="InterPro" id="IPR005814">
    <property type="entry name" value="Aminotrans_3"/>
</dbReference>
<dbReference type="GO" id="GO:0005739">
    <property type="term" value="C:mitochondrion"/>
    <property type="evidence" value="ECO:0007669"/>
    <property type="project" value="TreeGrafter"/>
</dbReference>
<keyword evidence="6" id="KW-0808">Transferase</keyword>
<dbReference type="GO" id="GO:0009450">
    <property type="term" value="P:gamma-aminobutyric acid catabolic process"/>
    <property type="evidence" value="ECO:0007669"/>
    <property type="project" value="TreeGrafter"/>
</dbReference>
<evidence type="ECO:0000256" key="10">
    <source>
        <dbReference type="ARBA" id="ARBA00030857"/>
    </source>
</evidence>
<dbReference type="InterPro" id="IPR004631">
    <property type="entry name" value="4NH2But_aminotransferase_euk"/>
</dbReference>
<evidence type="ECO:0000256" key="9">
    <source>
        <dbReference type="ARBA" id="ARBA00030204"/>
    </source>
</evidence>
<evidence type="ECO:0000256" key="11">
    <source>
        <dbReference type="ARBA" id="ARBA00031787"/>
    </source>
</evidence>
<comment type="cofactor">
    <cofactor evidence="1">
        <name>pyridoxal 5'-phosphate</name>
        <dbReference type="ChEBI" id="CHEBI:597326"/>
    </cofactor>
</comment>
<dbReference type="EC" id="2.6.1.19" evidence="4"/>
<dbReference type="GO" id="GO:0030170">
    <property type="term" value="F:pyridoxal phosphate binding"/>
    <property type="evidence" value="ECO:0007669"/>
    <property type="project" value="InterPro"/>
</dbReference>